<proteinExistence type="inferred from homology"/>
<dbReference type="HAMAP" id="MF_00518">
    <property type="entry name" value="Deacylase_Dtd"/>
    <property type="match status" value="1"/>
</dbReference>
<keyword evidence="2" id="KW-0963">Cytoplasm</keyword>
<dbReference type="CDD" id="cd00563">
    <property type="entry name" value="Dtyr_deacylase"/>
    <property type="match status" value="1"/>
</dbReference>
<protein>
    <recommendedName>
        <fullName evidence="2">D-aminoacyl-tRNA deacylase</fullName>
        <shortName evidence="2">DTD</shortName>
        <ecNumber evidence="2">3.1.1.96</ecNumber>
    </recommendedName>
    <alternativeName>
        <fullName evidence="2">Gly-tRNA(Ala) deacylase</fullName>
        <ecNumber evidence="2">3.1.1.-</ecNumber>
    </alternativeName>
</protein>
<evidence type="ECO:0000313" key="4">
    <source>
        <dbReference type="Proteomes" id="UP000245533"/>
    </source>
</evidence>
<evidence type="ECO:0000256" key="1">
    <source>
        <dbReference type="ARBA" id="ARBA00009673"/>
    </source>
</evidence>
<dbReference type="GO" id="GO:0000049">
    <property type="term" value="F:tRNA binding"/>
    <property type="evidence" value="ECO:0007669"/>
    <property type="project" value="UniProtKB-UniRule"/>
</dbReference>
<keyword evidence="2" id="KW-0820">tRNA-binding</keyword>
<dbReference type="AlphaFoldDB" id="A0A316TSL3"/>
<sequence>MKIVVQRVKRASVTVNGEIIGKIGHGLLLLAGIHADDTDEQLEWCCNKIMKLRIFNDQEGLMNRSVQDVNGEILVVSQFTLYGDTRKGTRPGFTDAAPPEAAEPIYERMIEIFRQRTDLNVESGVFGAMMDVELVNDGPVTLIIKKEAQ</sequence>
<accession>A0A316TSL3</accession>
<dbReference type="NCBIfam" id="TIGR00256">
    <property type="entry name" value="D-aminoacyl-tRNA deacylase"/>
    <property type="match status" value="1"/>
</dbReference>
<comment type="catalytic activity">
    <reaction evidence="2">
        <text>a D-aminoacyl-tRNA + H2O = a tRNA + a D-alpha-amino acid + H(+)</text>
        <dbReference type="Rhea" id="RHEA:13953"/>
        <dbReference type="Rhea" id="RHEA-COMP:10123"/>
        <dbReference type="Rhea" id="RHEA-COMP:10124"/>
        <dbReference type="ChEBI" id="CHEBI:15377"/>
        <dbReference type="ChEBI" id="CHEBI:15378"/>
        <dbReference type="ChEBI" id="CHEBI:59871"/>
        <dbReference type="ChEBI" id="CHEBI:78442"/>
        <dbReference type="ChEBI" id="CHEBI:79333"/>
        <dbReference type="EC" id="3.1.1.96"/>
    </reaction>
</comment>
<dbReference type="PANTHER" id="PTHR10472">
    <property type="entry name" value="D-TYROSYL-TRNA TYR DEACYLASE"/>
    <property type="match status" value="1"/>
</dbReference>
<keyword evidence="2" id="KW-0378">Hydrolase</keyword>
<dbReference type="SUPFAM" id="SSF69500">
    <property type="entry name" value="DTD-like"/>
    <property type="match status" value="1"/>
</dbReference>
<comment type="caution">
    <text evidence="3">The sequence shown here is derived from an EMBL/GenBank/DDBJ whole genome shotgun (WGS) entry which is preliminary data.</text>
</comment>
<keyword evidence="2" id="KW-0694">RNA-binding</keyword>
<dbReference type="GO" id="GO:0005737">
    <property type="term" value="C:cytoplasm"/>
    <property type="evidence" value="ECO:0007669"/>
    <property type="project" value="UniProtKB-SubCell"/>
</dbReference>
<dbReference type="FunFam" id="3.50.80.10:FF:000001">
    <property type="entry name" value="D-aminoacyl-tRNA deacylase"/>
    <property type="match status" value="1"/>
</dbReference>
<comment type="catalytic activity">
    <reaction evidence="2">
        <text>glycyl-tRNA(Ala) + H2O = tRNA(Ala) + glycine + H(+)</text>
        <dbReference type="Rhea" id="RHEA:53744"/>
        <dbReference type="Rhea" id="RHEA-COMP:9657"/>
        <dbReference type="Rhea" id="RHEA-COMP:13640"/>
        <dbReference type="ChEBI" id="CHEBI:15377"/>
        <dbReference type="ChEBI" id="CHEBI:15378"/>
        <dbReference type="ChEBI" id="CHEBI:57305"/>
        <dbReference type="ChEBI" id="CHEBI:78442"/>
        <dbReference type="ChEBI" id="CHEBI:78522"/>
    </reaction>
</comment>
<name>A0A316TSL3_9BACT</name>
<comment type="similarity">
    <text evidence="1 2">Belongs to the DTD family.</text>
</comment>
<dbReference type="OrthoDB" id="9801395at2"/>
<dbReference type="GO" id="GO:0106026">
    <property type="term" value="F:Gly-tRNA(Ala) deacylase activity"/>
    <property type="evidence" value="ECO:0007669"/>
    <property type="project" value="UniProtKB-UniRule"/>
</dbReference>
<dbReference type="InterPro" id="IPR003732">
    <property type="entry name" value="Daa-tRNA_deacyls_DTD"/>
</dbReference>
<dbReference type="EMBL" id="QGGB01000008">
    <property type="protein sequence ID" value="PWN05955.1"/>
    <property type="molecule type" value="Genomic_DNA"/>
</dbReference>
<comment type="function">
    <text evidence="2">An aminoacyl-tRNA editing enzyme that deacylates mischarged D-aminoacyl-tRNAs. Also deacylates mischarged glycyl-tRNA(Ala), protecting cells against glycine mischarging by AlaRS. Acts via tRNA-based rather than protein-based catalysis; rejects L-amino acids rather than detecting D-amino acids in the active site. By recycling D-aminoacyl-tRNA to D-amino acids and free tRNA molecules, this enzyme counteracts the toxicity associated with the formation of D-aminoacyl-tRNA entities in vivo and helps enforce protein L-homochirality.</text>
</comment>
<dbReference type="Pfam" id="PF02580">
    <property type="entry name" value="Tyr_Deacylase"/>
    <property type="match status" value="1"/>
</dbReference>
<comment type="subcellular location">
    <subcellularLocation>
        <location evidence="2">Cytoplasm</location>
    </subcellularLocation>
</comment>
<gene>
    <name evidence="2" type="primary">dtd</name>
    <name evidence="3" type="ORF">DDZ15_12290</name>
</gene>
<organism evidence="3 4">
    <name type="scientific">Rhodohalobacter mucosus</name>
    <dbReference type="NCBI Taxonomy" id="2079485"/>
    <lineage>
        <taxon>Bacteria</taxon>
        <taxon>Pseudomonadati</taxon>
        <taxon>Balneolota</taxon>
        <taxon>Balneolia</taxon>
        <taxon>Balneolales</taxon>
        <taxon>Balneolaceae</taxon>
        <taxon>Rhodohalobacter</taxon>
    </lineage>
</organism>
<comment type="domain">
    <text evidence="2">A Gly-cisPro motif from one monomer fits into the active site of the other monomer to allow specific chiral rejection of L-amino acids.</text>
</comment>
<dbReference type="EC" id="3.1.1.96" evidence="2"/>
<dbReference type="EC" id="3.1.1.-" evidence="2"/>
<dbReference type="GO" id="GO:0043908">
    <property type="term" value="F:Ser(Gly)-tRNA(Ala) hydrolase activity"/>
    <property type="evidence" value="ECO:0007669"/>
    <property type="project" value="UniProtKB-UniRule"/>
</dbReference>
<keyword evidence="4" id="KW-1185">Reference proteome</keyword>
<dbReference type="InterPro" id="IPR023509">
    <property type="entry name" value="DTD-like_sf"/>
</dbReference>
<dbReference type="Proteomes" id="UP000245533">
    <property type="component" value="Unassembled WGS sequence"/>
</dbReference>
<dbReference type="PANTHER" id="PTHR10472:SF5">
    <property type="entry name" value="D-AMINOACYL-TRNA DEACYLASE 1"/>
    <property type="match status" value="1"/>
</dbReference>
<dbReference type="GO" id="GO:0051500">
    <property type="term" value="F:D-tyrosyl-tRNA(Tyr) deacylase activity"/>
    <property type="evidence" value="ECO:0007669"/>
    <property type="project" value="TreeGrafter"/>
</dbReference>
<dbReference type="Gene3D" id="3.50.80.10">
    <property type="entry name" value="D-tyrosyl-tRNA(Tyr) deacylase"/>
    <property type="match status" value="1"/>
</dbReference>
<dbReference type="GO" id="GO:0019478">
    <property type="term" value="P:D-amino acid catabolic process"/>
    <property type="evidence" value="ECO:0007669"/>
    <property type="project" value="UniProtKB-UniRule"/>
</dbReference>
<comment type="subunit">
    <text evidence="2">Homodimer.</text>
</comment>
<feature type="short sequence motif" description="Gly-cisPro motif, important for rejection of L-amino acids" evidence="2">
    <location>
        <begin position="138"/>
        <end position="139"/>
    </location>
</feature>
<dbReference type="RefSeq" id="WP_109647397.1">
    <property type="nucleotide sequence ID" value="NZ_QGGB01000008.1"/>
</dbReference>
<evidence type="ECO:0000256" key="2">
    <source>
        <dbReference type="HAMAP-Rule" id="MF_00518"/>
    </source>
</evidence>
<evidence type="ECO:0000313" key="3">
    <source>
        <dbReference type="EMBL" id="PWN05955.1"/>
    </source>
</evidence>
<reference evidence="3 4" key="1">
    <citation type="submission" date="2018-05" db="EMBL/GenBank/DDBJ databases">
        <title>Rhodohalobacter halophilus gen. nov., sp. nov., a moderately halophilic member of the family Balneolaceae.</title>
        <authorList>
            <person name="Liu Z.-W."/>
        </authorList>
    </citation>
    <scope>NUCLEOTIDE SEQUENCE [LARGE SCALE GENOMIC DNA]</scope>
    <source>
        <strain evidence="3 4">8A47</strain>
    </source>
</reference>